<evidence type="ECO:0000256" key="1">
    <source>
        <dbReference type="ARBA" id="ARBA00001974"/>
    </source>
</evidence>
<dbReference type="SUPFAM" id="SSF54292">
    <property type="entry name" value="2Fe-2S ferredoxin-like"/>
    <property type="match status" value="1"/>
</dbReference>
<evidence type="ECO:0000256" key="5">
    <source>
        <dbReference type="ARBA" id="ARBA00022827"/>
    </source>
</evidence>
<gene>
    <name evidence="12" type="ORF">ACFQ11_16320</name>
</gene>
<dbReference type="InterPro" id="IPR012675">
    <property type="entry name" value="Beta-grasp_dom_sf"/>
</dbReference>
<comment type="caution">
    <text evidence="12">The sequence shown here is derived from an EMBL/GenBank/DDBJ whole genome shotgun (WGS) entry which is preliminary data.</text>
</comment>
<proteinExistence type="predicted"/>
<comment type="cofactor">
    <cofactor evidence="1">
        <name>FAD</name>
        <dbReference type="ChEBI" id="CHEBI:57692"/>
    </cofactor>
</comment>
<dbReference type="CDD" id="cd00207">
    <property type="entry name" value="fer2"/>
    <property type="match status" value="1"/>
</dbReference>
<reference evidence="13" key="1">
    <citation type="journal article" date="2019" name="Int. J. Syst. Evol. Microbiol.">
        <title>The Global Catalogue of Microorganisms (GCM) 10K type strain sequencing project: providing services to taxonomists for standard genome sequencing and annotation.</title>
        <authorList>
            <consortium name="The Broad Institute Genomics Platform"/>
            <consortium name="The Broad Institute Genome Sequencing Center for Infectious Disease"/>
            <person name="Wu L."/>
            <person name="Ma J."/>
        </authorList>
    </citation>
    <scope>NUCLEOTIDE SEQUENCE [LARGE SCALE GENOMIC DNA]</scope>
    <source>
        <strain evidence="13">JCM 31202</strain>
    </source>
</reference>
<feature type="region of interest" description="Disordered" evidence="9">
    <location>
        <begin position="234"/>
        <end position="254"/>
    </location>
</feature>
<dbReference type="PRINTS" id="PR00410">
    <property type="entry name" value="PHEHYDRXLASE"/>
</dbReference>
<dbReference type="PANTHER" id="PTHR47354">
    <property type="entry name" value="NADH OXIDOREDUCTASE HCR"/>
    <property type="match status" value="1"/>
</dbReference>
<dbReference type="PANTHER" id="PTHR47354:SF8">
    <property type="entry name" value="1,2-PHENYLACETYL-COA EPOXIDASE, SUBUNIT E"/>
    <property type="match status" value="1"/>
</dbReference>
<keyword evidence="8" id="KW-0411">Iron-sulfur</keyword>
<keyword evidence="2" id="KW-0285">Flavoprotein</keyword>
<evidence type="ECO:0000256" key="8">
    <source>
        <dbReference type="ARBA" id="ARBA00023014"/>
    </source>
</evidence>
<organism evidence="12 13">
    <name type="scientific">Actinomadura sediminis</name>
    <dbReference type="NCBI Taxonomy" id="1038904"/>
    <lineage>
        <taxon>Bacteria</taxon>
        <taxon>Bacillati</taxon>
        <taxon>Actinomycetota</taxon>
        <taxon>Actinomycetes</taxon>
        <taxon>Streptosporangiales</taxon>
        <taxon>Thermomonosporaceae</taxon>
        <taxon>Actinomadura</taxon>
    </lineage>
</organism>
<feature type="domain" description="2Fe-2S ferredoxin-type" evidence="10">
    <location>
        <begin position="256"/>
        <end position="345"/>
    </location>
</feature>
<evidence type="ECO:0000313" key="12">
    <source>
        <dbReference type="EMBL" id="MFD0901967.1"/>
    </source>
</evidence>
<dbReference type="InterPro" id="IPR036010">
    <property type="entry name" value="2Fe-2S_ferredoxin-like_sf"/>
</dbReference>
<dbReference type="InterPro" id="IPR017938">
    <property type="entry name" value="Riboflavin_synthase-like_b-brl"/>
</dbReference>
<dbReference type="SUPFAM" id="SSF63380">
    <property type="entry name" value="Riboflavin synthase domain-like"/>
    <property type="match status" value="1"/>
</dbReference>
<dbReference type="InterPro" id="IPR008333">
    <property type="entry name" value="Cbr1-like_FAD-bd_dom"/>
</dbReference>
<dbReference type="RefSeq" id="WP_378299281.1">
    <property type="nucleotide sequence ID" value="NZ_JBHTJA010000028.1"/>
</dbReference>
<keyword evidence="13" id="KW-1185">Reference proteome</keyword>
<dbReference type="Proteomes" id="UP001596972">
    <property type="component" value="Unassembled WGS sequence"/>
</dbReference>
<dbReference type="InterPro" id="IPR001041">
    <property type="entry name" value="2Fe-2S_ferredoxin-type"/>
</dbReference>
<dbReference type="Gene3D" id="3.10.20.30">
    <property type="match status" value="1"/>
</dbReference>
<dbReference type="PROSITE" id="PS00197">
    <property type="entry name" value="2FE2S_FER_1"/>
    <property type="match status" value="1"/>
</dbReference>
<dbReference type="Gene3D" id="3.40.50.80">
    <property type="entry name" value="Nucleotide-binding domain of ferredoxin-NADP reductase (FNR) module"/>
    <property type="match status" value="1"/>
</dbReference>
<dbReference type="PROSITE" id="PS51085">
    <property type="entry name" value="2FE2S_FER_2"/>
    <property type="match status" value="1"/>
</dbReference>
<dbReference type="PROSITE" id="PS51384">
    <property type="entry name" value="FAD_FR"/>
    <property type="match status" value="1"/>
</dbReference>
<sequence>MARDHGFHPVRITRVVDETADARTFVLDAPWPYRAGQFVTFRACGVLRSYSMSSSPDTDGELMTTVKRVPGGLVSNWMLDNLAAGDVVEVTRPAGVFCLRETSAPLVAFCGGSGVTPVLSLVKSALATTRRRVRVLLANRDADAIIFRSALAGLAGRHPDRLEVHHHLDVLNGFVTETQVRNFVNVDTHADFYVCGPPPFMDLTERALRAHGAGADQIFVERFGTAGASSAERAAPARAARAEPAAEAAEEPREDGTVTIVLNGKKRTVPRHPGETLLESARRAGLAPPFSCEAGNCATCIAQITAGEAKMRVNNALDDDEVAGGLVLTCQGEPVSADVTVVYED</sequence>
<dbReference type="Pfam" id="PF00111">
    <property type="entry name" value="Fer2"/>
    <property type="match status" value="1"/>
</dbReference>
<dbReference type="InterPro" id="IPR006058">
    <property type="entry name" value="2Fe2S_fd_BS"/>
</dbReference>
<evidence type="ECO:0000256" key="7">
    <source>
        <dbReference type="ARBA" id="ARBA00023004"/>
    </source>
</evidence>
<keyword evidence="6" id="KW-0560">Oxidoreductase</keyword>
<feature type="domain" description="FAD-binding FR-type" evidence="11">
    <location>
        <begin position="5"/>
        <end position="100"/>
    </location>
</feature>
<evidence type="ECO:0000256" key="6">
    <source>
        <dbReference type="ARBA" id="ARBA00023002"/>
    </source>
</evidence>
<keyword evidence="7" id="KW-0408">Iron</keyword>
<evidence type="ECO:0000313" key="13">
    <source>
        <dbReference type="Proteomes" id="UP001596972"/>
    </source>
</evidence>
<keyword evidence="3" id="KW-0001">2Fe-2S</keyword>
<dbReference type="Pfam" id="PF00175">
    <property type="entry name" value="NAD_binding_1"/>
    <property type="match status" value="1"/>
</dbReference>
<dbReference type="InterPro" id="IPR039261">
    <property type="entry name" value="FNR_nucleotide-bd"/>
</dbReference>
<accession>A0ABW3ER91</accession>
<keyword evidence="4" id="KW-0479">Metal-binding</keyword>
<dbReference type="InterPro" id="IPR050415">
    <property type="entry name" value="MRET"/>
</dbReference>
<evidence type="ECO:0000256" key="2">
    <source>
        <dbReference type="ARBA" id="ARBA00022630"/>
    </source>
</evidence>
<name>A0ABW3ER91_9ACTN</name>
<evidence type="ECO:0000256" key="4">
    <source>
        <dbReference type="ARBA" id="ARBA00022723"/>
    </source>
</evidence>
<dbReference type="Gene3D" id="2.40.30.10">
    <property type="entry name" value="Translation factors"/>
    <property type="match status" value="1"/>
</dbReference>
<dbReference type="SUPFAM" id="SSF52343">
    <property type="entry name" value="Ferredoxin reductase-like, C-terminal NADP-linked domain"/>
    <property type="match status" value="1"/>
</dbReference>
<dbReference type="InterPro" id="IPR017927">
    <property type="entry name" value="FAD-bd_FR_type"/>
</dbReference>
<evidence type="ECO:0000259" key="11">
    <source>
        <dbReference type="PROSITE" id="PS51384"/>
    </source>
</evidence>
<protein>
    <submittedName>
        <fullName evidence="12">2Fe-2S iron-sulfur cluster-binding protein</fullName>
    </submittedName>
</protein>
<dbReference type="InterPro" id="IPR001433">
    <property type="entry name" value="OxRdtase_FAD/NAD-bd"/>
</dbReference>
<dbReference type="EMBL" id="JBHTJA010000028">
    <property type="protein sequence ID" value="MFD0901967.1"/>
    <property type="molecule type" value="Genomic_DNA"/>
</dbReference>
<feature type="compositionally biased region" description="Low complexity" evidence="9">
    <location>
        <begin position="234"/>
        <end position="247"/>
    </location>
</feature>
<evidence type="ECO:0000256" key="9">
    <source>
        <dbReference type="SAM" id="MobiDB-lite"/>
    </source>
</evidence>
<dbReference type="Pfam" id="PF00970">
    <property type="entry name" value="FAD_binding_6"/>
    <property type="match status" value="1"/>
</dbReference>
<dbReference type="CDD" id="cd06214">
    <property type="entry name" value="PA_degradation_oxidoreductase_like"/>
    <property type="match status" value="1"/>
</dbReference>
<evidence type="ECO:0000256" key="3">
    <source>
        <dbReference type="ARBA" id="ARBA00022714"/>
    </source>
</evidence>
<keyword evidence="5" id="KW-0274">FAD</keyword>
<evidence type="ECO:0000259" key="10">
    <source>
        <dbReference type="PROSITE" id="PS51085"/>
    </source>
</evidence>